<protein>
    <submittedName>
        <fullName evidence="1">Uncharacterized protein</fullName>
    </submittedName>
</protein>
<proteinExistence type="predicted"/>
<reference evidence="1 2" key="1">
    <citation type="submission" date="2011-07" db="EMBL/GenBank/DDBJ databases">
        <title>The Genome Sequence of Prevotella oulorum F0390.</title>
        <authorList>
            <consortium name="The Broad Institute Genome Sequencing Platform"/>
            <consortium name="The Broad Institute Genome Sequencing Center for Infectious Disease"/>
            <person name="Earl A."/>
            <person name="Ward D."/>
            <person name="Feldgarden M."/>
            <person name="Gevers D."/>
            <person name="Izard J."/>
            <person name="Ganesan A."/>
            <person name="Baranova O.V."/>
            <person name="Blanton J.M."/>
            <person name="Tanner A.C."/>
            <person name="Dewhirst F.E."/>
            <person name="Young S.K."/>
            <person name="Zeng Q."/>
            <person name="Gargeya S."/>
            <person name="Fitzgerald M."/>
            <person name="Haas B."/>
            <person name="Abouelleil A."/>
            <person name="Alvarado L."/>
            <person name="Arachchi H.M."/>
            <person name="Berlin A."/>
            <person name="Brown A."/>
            <person name="Chapman S.B."/>
            <person name="Chen Z."/>
            <person name="Dunbar C."/>
            <person name="Freedman E."/>
            <person name="Gearin G."/>
            <person name="Gellesch M."/>
            <person name="Goldberg J."/>
            <person name="Griggs A."/>
            <person name="Gujja S."/>
            <person name="Heiman D."/>
            <person name="Howarth C."/>
            <person name="Larson L."/>
            <person name="Lui A."/>
            <person name="MacDonald P.J.P."/>
            <person name="Mehta T."/>
            <person name="Montmayeur A."/>
            <person name="Murphy C."/>
            <person name="Neiman D."/>
            <person name="Pearson M."/>
            <person name="Priest M."/>
            <person name="Roberts A."/>
            <person name="Saif S."/>
            <person name="Shea T."/>
            <person name="Shenoy N."/>
            <person name="Sisk P."/>
            <person name="Stolte C."/>
            <person name="Sykes S."/>
            <person name="Wortman J."/>
            <person name="Nusbaum C."/>
            <person name="Birren B."/>
        </authorList>
    </citation>
    <scope>NUCLEOTIDE SEQUENCE [LARGE SCALE GENOMIC DNA]</scope>
    <source>
        <strain evidence="1 2">F0390</strain>
    </source>
</reference>
<dbReference type="EMBL" id="ADGI01000048">
    <property type="protein sequence ID" value="EGV31078.1"/>
    <property type="molecule type" value="Genomic_DNA"/>
</dbReference>
<organism evidence="1 2">
    <name type="scientific">Segatella oulorum F0390</name>
    <dbReference type="NCBI Taxonomy" id="702438"/>
    <lineage>
        <taxon>Bacteria</taxon>
        <taxon>Pseudomonadati</taxon>
        <taxon>Bacteroidota</taxon>
        <taxon>Bacteroidia</taxon>
        <taxon>Bacteroidales</taxon>
        <taxon>Prevotellaceae</taxon>
        <taxon>Segatella</taxon>
    </lineage>
</organism>
<comment type="caution">
    <text evidence="1">The sequence shown here is derived from an EMBL/GenBank/DDBJ whole genome shotgun (WGS) entry which is preliminary data.</text>
</comment>
<sequence>MVRQMSEKEKTTCRWFGKRQNNRLNLAEVPANKKKKF</sequence>
<dbReference type="HOGENOM" id="CLU_3347170_0_0_10"/>
<dbReference type="AlphaFoldDB" id="G1WC62"/>
<gene>
    <name evidence="1" type="ORF">HMPREF9431_01413</name>
</gene>
<dbReference type="Proteomes" id="UP000005141">
    <property type="component" value="Unassembled WGS sequence"/>
</dbReference>
<evidence type="ECO:0000313" key="2">
    <source>
        <dbReference type="Proteomes" id="UP000005141"/>
    </source>
</evidence>
<evidence type="ECO:0000313" key="1">
    <source>
        <dbReference type="EMBL" id="EGV31078.1"/>
    </source>
</evidence>
<accession>G1WC62</accession>
<name>G1WC62_9BACT</name>
<keyword evidence="2" id="KW-1185">Reference proteome</keyword>